<name>A0AAV4Y2K9_CAEEX</name>
<evidence type="ECO:0000313" key="2">
    <source>
        <dbReference type="Proteomes" id="UP001054945"/>
    </source>
</evidence>
<evidence type="ECO:0008006" key="3">
    <source>
        <dbReference type="Google" id="ProtNLM"/>
    </source>
</evidence>
<dbReference type="Proteomes" id="UP001054945">
    <property type="component" value="Unassembled WGS sequence"/>
</dbReference>
<dbReference type="EMBL" id="BPLR01001137">
    <property type="protein sequence ID" value="GIZ00231.1"/>
    <property type="molecule type" value="Genomic_DNA"/>
</dbReference>
<proteinExistence type="predicted"/>
<evidence type="ECO:0000313" key="1">
    <source>
        <dbReference type="EMBL" id="GIZ00231.1"/>
    </source>
</evidence>
<comment type="caution">
    <text evidence="1">The sequence shown here is derived from an EMBL/GenBank/DDBJ whole genome shotgun (WGS) entry which is preliminary data.</text>
</comment>
<accession>A0AAV4Y2K9</accession>
<dbReference type="AlphaFoldDB" id="A0AAV4Y2K9"/>
<protein>
    <recommendedName>
        <fullName evidence="3">Ribosomal protein L2</fullName>
    </recommendedName>
</protein>
<reference evidence="1 2" key="1">
    <citation type="submission" date="2021-06" db="EMBL/GenBank/DDBJ databases">
        <title>Caerostris extrusa draft genome.</title>
        <authorList>
            <person name="Kono N."/>
            <person name="Arakawa K."/>
        </authorList>
    </citation>
    <scope>NUCLEOTIDE SEQUENCE [LARGE SCALE GENOMIC DNA]</scope>
</reference>
<organism evidence="1 2">
    <name type="scientific">Caerostris extrusa</name>
    <name type="common">Bark spider</name>
    <name type="synonym">Caerostris bankana</name>
    <dbReference type="NCBI Taxonomy" id="172846"/>
    <lineage>
        <taxon>Eukaryota</taxon>
        <taxon>Metazoa</taxon>
        <taxon>Ecdysozoa</taxon>
        <taxon>Arthropoda</taxon>
        <taxon>Chelicerata</taxon>
        <taxon>Arachnida</taxon>
        <taxon>Araneae</taxon>
        <taxon>Araneomorphae</taxon>
        <taxon>Entelegynae</taxon>
        <taxon>Araneoidea</taxon>
        <taxon>Araneidae</taxon>
        <taxon>Caerostris</taxon>
    </lineage>
</organism>
<sequence>MIKTYNHKFLNSSTVSYSSLQKNSSSEDKQFRSRLINLHQRLFLSGVNSTQKTFRTTLSLPGVNFSPRVSLYSKTGRGGATLFTGVMGQLLRGSKKGRNSATVKKIFVTSDRWDGP</sequence>
<keyword evidence="2" id="KW-1185">Reference proteome</keyword>
<gene>
    <name evidence="1" type="ORF">CEXT_612751</name>
</gene>